<dbReference type="PANTHER" id="PTHR30319">
    <property type="entry name" value="PHENYLACETIC ACID REGULATOR-RELATED TRANSCRIPTIONAL REPRESSOR"/>
    <property type="match status" value="1"/>
</dbReference>
<dbReference type="GO" id="GO:0006351">
    <property type="term" value="P:DNA-templated transcription"/>
    <property type="evidence" value="ECO:0007669"/>
    <property type="project" value="TreeGrafter"/>
</dbReference>
<dbReference type="AlphaFoldDB" id="A0A2H1IED7"/>
<dbReference type="RefSeq" id="WP_101556378.1">
    <property type="nucleotide sequence ID" value="NZ_FXZI01000001.1"/>
</dbReference>
<reference evidence="2 3" key="1">
    <citation type="submission" date="2017-03" db="EMBL/GenBank/DDBJ databases">
        <authorList>
            <person name="Afonso C.L."/>
            <person name="Miller P.J."/>
            <person name="Scott M.A."/>
            <person name="Spackman E."/>
            <person name="Goraichik I."/>
            <person name="Dimitrov K.M."/>
            <person name="Suarez D.L."/>
            <person name="Swayne D.E."/>
        </authorList>
    </citation>
    <scope>NUCLEOTIDE SEQUENCE [LARGE SCALE GENOMIC DNA]</scope>
    <source>
        <strain evidence="3">8(6)</strain>
    </source>
</reference>
<evidence type="ECO:0000313" key="3">
    <source>
        <dbReference type="Proteomes" id="UP000234300"/>
    </source>
</evidence>
<evidence type="ECO:0000313" key="2">
    <source>
        <dbReference type="EMBL" id="SMX73589.1"/>
    </source>
</evidence>
<dbReference type="Proteomes" id="UP000234300">
    <property type="component" value="Unassembled WGS sequence"/>
</dbReference>
<accession>A0A2H1IED7</accession>
<evidence type="ECO:0000259" key="1">
    <source>
        <dbReference type="Pfam" id="PF20803"/>
    </source>
</evidence>
<name>A0A2H1IED7_BREAU</name>
<dbReference type="EMBL" id="FXZI01000001">
    <property type="protein sequence ID" value="SMX73589.1"/>
    <property type="molecule type" value="Genomic_DNA"/>
</dbReference>
<feature type="domain" description="Transcriptional repressor PaaX-like central Cas2-like" evidence="1">
    <location>
        <begin position="92"/>
        <end position="150"/>
    </location>
</feature>
<protein>
    <submittedName>
        <fullName evidence="2">Phenylacetic acid degradation operon negative regulatory protein</fullName>
    </submittedName>
</protein>
<dbReference type="InterPro" id="IPR048846">
    <property type="entry name" value="PaaX-like_central"/>
</dbReference>
<dbReference type="PANTHER" id="PTHR30319:SF1">
    <property type="entry name" value="TRANSCRIPTIONAL REPRESSOR PAAX"/>
    <property type="match status" value="1"/>
</dbReference>
<dbReference type="Gene3D" id="3.30.70.2650">
    <property type="match status" value="1"/>
</dbReference>
<sequence length="268" mass="29820">MKLQLSPRTVIEAFLPFEGEAPLADIYDTANLAGIADQPVRLAVRRLIVAGDITQHGRGRAGTLILTSAGRQRLEFDRQSLAFAFAQDAGHAPWDGQWRMIAVSVPERERSIRDSIRRILVDAGAVTVSTGLYLSPHELLESLPPQAHTYLTMATTANLNYQGTTDPIEIAEALWPAGPIFDAYSAISETLHDLSIDTSVVAPVRQLYLADALERAMRHDPLVPLELRNGTWLPRAIRAEWVEQWESEWKASEGAIFQGWWPTDTQNM</sequence>
<dbReference type="Pfam" id="PF20803">
    <property type="entry name" value="PaaX_M"/>
    <property type="match status" value="1"/>
</dbReference>
<gene>
    <name evidence="2" type="ORF">BAURA86_00556</name>
</gene>
<organism evidence="2 3">
    <name type="scientific">Brevibacterium aurantiacum</name>
    <dbReference type="NCBI Taxonomy" id="273384"/>
    <lineage>
        <taxon>Bacteria</taxon>
        <taxon>Bacillati</taxon>
        <taxon>Actinomycetota</taxon>
        <taxon>Actinomycetes</taxon>
        <taxon>Micrococcales</taxon>
        <taxon>Brevibacteriaceae</taxon>
        <taxon>Brevibacterium</taxon>
    </lineage>
</organism>
<proteinExistence type="predicted"/>